<proteinExistence type="predicted"/>
<reference evidence="2" key="1">
    <citation type="submission" date="2017-05" db="EMBL/GenBank/DDBJ databases">
        <authorList>
            <person name="Sung H."/>
        </authorList>
    </citation>
    <scope>NUCLEOTIDE SEQUENCE [LARGE SCALE GENOMIC DNA]</scope>
    <source>
        <strain evidence="2">AR23208</strain>
    </source>
</reference>
<name>A0A1Y0IMR6_9BACL</name>
<organism evidence="1 2">
    <name type="scientific">Tumebacillus avium</name>
    <dbReference type="NCBI Taxonomy" id="1903704"/>
    <lineage>
        <taxon>Bacteria</taxon>
        <taxon>Bacillati</taxon>
        <taxon>Bacillota</taxon>
        <taxon>Bacilli</taxon>
        <taxon>Bacillales</taxon>
        <taxon>Alicyclobacillaceae</taxon>
        <taxon>Tumebacillus</taxon>
    </lineage>
</organism>
<evidence type="ECO:0000313" key="1">
    <source>
        <dbReference type="EMBL" id="ARU61126.1"/>
    </source>
</evidence>
<dbReference type="EMBL" id="CP021434">
    <property type="protein sequence ID" value="ARU61126.1"/>
    <property type="molecule type" value="Genomic_DNA"/>
</dbReference>
<evidence type="ECO:0000313" key="2">
    <source>
        <dbReference type="Proteomes" id="UP000195437"/>
    </source>
</evidence>
<sequence length="107" mass="12775">MKTLRDTLNFVESKILPVNHVDHRFRLENIEFELDQIRLRARLLTSNEQDYIIHCRYSYNQRAFALWQMIDHEENEFVVVGIVSKTLFYFAHRATVSIIEALGYEIA</sequence>
<dbReference type="RefSeq" id="WP_087456508.1">
    <property type="nucleotide sequence ID" value="NZ_CP021434.1"/>
</dbReference>
<dbReference type="OrthoDB" id="2381818at2"/>
<keyword evidence="2" id="KW-1185">Reference proteome</keyword>
<gene>
    <name evidence="1" type="ORF">CBW65_08850</name>
</gene>
<protein>
    <submittedName>
        <fullName evidence="1">Uncharacterized protein</fullName>
    </submittedName>
</protein>
<dbReference type="Proteomes" id="UP000195437">
    <property type="component" value="Chromosome"/>
</dbReference>
<dbReference type="KEGG" id="tum:CBW65_08850"/>
<accession>A0A1Y0IMR6</accession>
<dbReference type="AlphaFoldDB" id="A0A1Y0IMR6"/>